<proteinExistence type="predicted"/>
<feature type="signal peptide" evidence="1">
    <location>
        <begin position="1"/>
        <end position="23"/>
    </location>
</feature>
<comment type="caution">
    <text evidence="2">The sequence shown here is derived from an EMBL/GenBank/DDBJ whole genome shotgun (WGS) entry which is preliminary data.</text>
</comment>
<gene>
    <name evidence="2" type="ORF">H6A19_15205</name>
</gene>
<feature type="chain" id="PRO_5047211319" evidence="1">
    <location>
        <begin position="24"/>
        <end position="118"/>
    </location>
</feature>
<protein>
    <submittedName>
        <fullName evidence="2">Uncharacterized protein</fullName>
    </submittedName>
</protein>
<dbReference type="RefSeq" id="WP_195964098.1">
    <property type="nucleotide sequence ID" value="NZ_JACJLL010000143.1"/>
</dbReference>
<reference evidence="2 3" key="1">
    <citation type="journal article" date="2021" name="Sci. Rep.">
        <title>The distribution of antibiotic resistance genes in chicken gut microbiota commensals.</title>
        <authorList>
            <person name="Juricova H."/>
            <person name="Matiasovicova J."/>
            <person name="Kubasova T."/>
            <person name="Cejkova D."/>
            <person name="Rychlik I."/>
        </authorList>
    </citation>
    <scope>NUCLEOTIDE SEQUENCE [LARGE SCALE GENOMIC DNA]</scope>
    <source>
        <strain evidence="2 3">An435</strain>
    </source>
</reference>
<accession>A0ABS2FJB2</accession>
<evidence type="ECO:0000313" key="3">
    <source>
        <dbReference type="Proteomes" id="UP000767334"/>
    </source>
</evidence>
<evidence type="ECO:0000256" key="1">
    <source>
        <dbReference type="SAM" id="SignalP"/>
    </source>
</evidence>
<sequence>MKKKIISLCLLGLATFGGINVFAASSVSTNCSLKGWYTSGSQYHAEATTKAPSNGLKKISVYLSSDNGHTSSNYQNNPNSGNTTFTQLNKSGASRVFSDHIWNYTNSNEEITKSIYLD</sequence>
<name>A0ABS2FJB2_9CLOT</name>
<keyword evidence="1" id="KW-0732">Signal</keyword>
<keyword evidence="3" id="KW-1185">Reference proteome</keyword>
<dbReference type="Proteomes" id="UP000767334">
    <property type="component" value="Unassembled WGS sequence"/>
</dbReference>
<evidence type="ECO:0000313" key="2">
    <source>
        <dbReference type="EMBL" id="MBM6820663.1"/>
    </source>
</evidence>
<organism evidence="2 3">
    <name type="scientific">Clostridium saudiense</name>
    <dbReference type="NCBI Taxonomy" id="1414720"/>
    <lineage>
        <taxon>Bacteria</taxon>
        <taxon>Bacillati</taxon>
        <taxon>Bacillota</taxon>
        <taxon>Clostridia</taxon>
        <taxon>Eubacteriales</taxon>
        <taxon>Clostridiaceae</taxon>
        <taxon>Clostridium</taxon>
    </lineage>
</organism>
<dbReference type="EMBL" id="JACJLL010000143">
    <property type="protein sequence ID" value="MBM6820663.1"/>
    <property type="molecule type" value="Genomic_DNA"/>
</dbReference>